<dbReference type="Gene3D" id="3.40.50.880">
    <property type="match status" value="1"/>
</dbReference>
<keyword evidence="4" id="KW-0486">Methionine biosynthesis</keyword>
<evidence type="ECO:0000313" key="6">
    <source>
        <dbReference type="EMBL" id="RAK01528.1"/>
    </source>
</evidence>
<evidence type="ECO:0000256" key="3">
    <source>
        <dbReference type="ARBA" id="ARBA00023315"/>
    </source>
</evidence>
<dbReference type="EMBL" id="QLMD01000001">
    <property type="protein sequence ID" value="RAK01528.1"/>
    <property type="molecule type" value="Genomic_DNA"/>
</dbReference>
<feature type="binding site" evidence="4">
    <location>
        <position position="178"/>
    </location>
    <ligand>
        <name>substrate</name>
    </ligand>
</feature>
<dbReference type="AlphaFoldDB" id="A0A327X5N0"/>
<dbReference type="EC" id="2.3.1.46" evidence="4"/>
<keyword evidence="1 4" id="KW-0028">Amino-acid biosynthesis</keyword>
<dbReference type="InterPro" id="IPR029062">
    <property type="entry name" value="Class_I_gatase-like"/>
</dbReference>
<dbReference type="Proteomes" id="UP000249203">
    <property type="component" value="Unassembled WGS sequence"/>
</dbReference>
<dbReference type="GO" id="GO:0005737">
    <property type="term" value="C:cytoplasm"/>
    <property type="evidence" value="ECO:0007669"/>
    <property type="project" value="UniProtKB-SubCell"/>
</dbReference>
<name>A0A327X5N0_9GAMM</name>
<evidence type="ECO:0000313" key="8">
    <source>
        <dbReference type="Proteomes" id="UP000249203"/>
    </source>
</evidence>
<evidence type="ECO:0000313" key="9">
    <source>
        <dbReference type="Proteomes" id="UP000287865"/>
    </source>
</evidence>
<dbReference type="InterPro" id="IPR033752">
    <property type="entry name" value="MetA_family"/>
</dbReference>
<feature type="active site" evidence="4">
    <location>
        <position position="266"/>
    </location>
</feature>
<dbReference type="PANTHER" id="PTHR20919">
    <property type="entry name" value="HOMOSERINE O-SUCCINYLTRANSFERASE"/>
    <property type="match status" value="1"/>
</dbReference>
<gene>
    <name evidence="4" type="primary">metAS</name>
    <name evidence="6" type="ORF">B0I24_101151</name>
    <name evidence="7" type="ORF">CWE07_00730</name>
</gene>
<accession>A0A327X5N0</accession>
<dbReference type="PIRSF" id="PIRSF000450">
    <property type="entry name" value="H_ser_succinyltr"/>
    <property type="match status" value="1"/>
</dbReference>
<organism evidence="6 8">
    <name type="scientific">Aliidiomarina maris</name>
    <dbReference type="NCBI Taxonomy" id="531312"/>
    <lineage>
        <taxon>Bacteria</taxon>
        <taxon>Pseudomonadati</taxon>
        <taxon>Pseudomonadota</taxon>
        <taxon>Gammaproteobacteria</taxon>
        <taxon>Alteromonadales</taxon>
        <taxon>Idiomarinaceae</taxon>
        <taxon>Aliidiomarina</taxon>
    </lineage>
</organism>
<reference evidence="7 9" key="1">
    <citation type="journal article" date="2018" name="Front. Microbiol.">
        <title>Genome-Based Analysis Reveals the Taxonomy and Diversity of the Family Idiomarinaceae.</title>
        <authorList>
            <person name="Liu Y."/>
            <person name="Lai Q."/>
            <person name="Shao Z."/>
        </authorList>
    </citation>
    <scope>NUCLEOTIDE SEQUENCE [LARGE SCALE GENOMIC DNA]</scope>
    <source>
        <strain evidence="7 9">CF12-14</strain>
    </source>
</reference>
<comment type="function">
    <text evidence="4">Transfers a succinyl group from succinyl-CoA to L-homoserine, forming succinyl-L-homoserine.</text>
</comment>
<evidence type="ECO:0000256" key="1">
    <source>
        <dbReference type="ARBA" id="ARBA00022605"/>
    </source>
</evidence>
<proteinExistence type="inferred from homology"/>
<dbReference type="GO" id="GO:0009086">
    <property type="term" value="P:methionine biosynthetic process"/>
    <property type="evidence" value="ECO:0007669"/>
    <property type="project" value="UniProtKB-UniRule"/>
</dbReference>
<dbReference type="EMBL" id="PIPK01000001">
    <property type="protein sequence ID" value="RUO28363.1"/>
    <property type="molecule type" value="Genomic_DNA"/>
</dbReference>
<dbReference type="HAMAP" id="MF_00295">
    <property type="entry name" value="MetA_acyltransf"/>
    <property type="match status" value="1"/>
</dbReference>
<keyword evidence="2 4" id="KW-0808">Transferase</keyword>
<keyword evidence="9" id="KW-1185">Reference proteome</keyword>
<comment type="caution">
    <text evidence="4">Lacks conserved residue(s) required for the propagation of feature annotation.</text>
</comment>
<comment type="caution">
    <text evidence="6">The sequence shown here is derived from an EMBL/GenBank/DDBJ whole genome shotgun (WGS) entry which is preliminary data.</text>
</comment>
<feature type="site" description="Important for acyl-CoA specificity" evidence="4">
    <location>
        <position position="126"/>
    </location>
</feature>
<dbReference type="UniPathway" id="UPA00051">
    <property type="reaction ID" value="UER00075"/>
</dbReference>
<dbReference type="Proteomes" id="UP000287865">
    <property type="component" value="Unassembled WGS sequence"/>
</dbReference>
<evidence type="ECO:0000256" key="5">
    <source>
        <dbReference type="PIRSR" id="PIRSR000450-1"/>
    </source>
</evidence>
<sequence length="328" mass="36670">MTQLIVAKLPPLCANLSSNQQPFAGEPLSPIIEGAADTATLRVGLLNLMPTKEVTERQWLRLIALAAPSIPVESIGLTWFKLADWQSTHSDPLHMARYYRSIDTLWRQPNTLKNLDVMVITGAPLGQLEYQQVGYWQQLQTIMQHLNAAKIATLYSCWAAQAALFTQHQVATVRRQHKVSGVFLQHLEIPSFEAGVSQQITQQLRQQSIPLVMPHSRFAQPATEMLDALIANPRHPLQGLLRTEDDACSCLFDEATGNMFWLGHPEYEAETLALEFERDQRLSPATKPPTNQAATLGYSDYQSDELAGIWQATGANMLASWLTSVTRR</sequence>
<dbReference type="RefSeq" id="WP_111568018.1">
    <property type="nucleotide sequence ID" value="NZ_PIPK01000001.1"/>
</dbReference>
<feature type="active site" description="Acyl-thioester intermediate" evidence="4 5">
    <location>
        <position position="157"/>
    </location>
</feature>
<keyword evidence="3 4" id="KW-0012">Acyltransferase</keyword>
<dbReference type="SUPFAM" id="SSF52317">
    <property type="entry name" value="Class I glutamine amidotransferase-like"/>
    <property type="match status" value="1"/>
</dbReference>
<dbReference type="OrthoDB" id="9772423at2"/>
<comment type="catalytic activity">
    <reaction evidence="4">
        <text>L-homoserine + succinyl-CoA = O-succinyl-L-homoserine + CoA</text>
        <dbReference type="Rhea" id="RHEA:22008"/>
        <dbReference type="ChEBI" id="CHEBI:57287"/>
        <dbReference type="ChEBI" id="CHEBI:57292"/>
        <dbReference type="ChEBI" id="CHEBI:57476"/>
        <dbReference type="ChEBI" id="CHEBI:57661"/>
        <dbReference type="EC" id="2.3.1.46"/>
    </reaction>
</comment>
<feature type="binding site" evidence="4">
    <location>
        <position position="216"/>
    </location>
    <ligand>
        <name>substrate</name>
    </ligand>
</feature>
<comment type="subcellular location">
    <subcellularLocation>
        <location evidence="4">Cytoplasm</location>
    </subcellularLocation>
</comment>
<feature type="active site" description="Proton acceptor" evidence="4">
    <location>
        <position position="264"/>
    </location>
</feature>
<comment type="similarity">
    <text evidence="4">Belongs to the MetA family.</text>
</comment>
<evidence type="ECO:0000256" key="2">
    <source>
        <dbReference type="ARBA" id="ARBA00022679"/>
    </source>
</evidence>
<dbReference type="PANTHER" id="PTHR20919:SF0">
    <property type="entry name" value="HOMOSERINE O-SUCCINYLTRANSFERASE"/>
    <property type="match status" value="1"/>
</dbReference>
<feature type="site" description="Important for substrate specificity" evidence="4">
    <location>
        <position position="216"/>
    </location>
</feature>
<evidence type="ECO:0000256" key="4">
    <source>
        <dbReference type="HAMAP-Rule" id="MF_00295"/>
    </source>
</evidence>
<feature type="binding site" evidence="4">
    <location>
        <position position="278"/>
    </location>
    <ligand>
        <name>substrate</name>
    </ligand>
</feature>
<dbReference type="Pfam" id="PF04204">
    <property type="entry name" value="HTS"/>
    <property type="match status" value="1"/>
</dbReference>
<dbReference type="GO" id="GO:0004414">
    <property type="term" value="F:homoserine O-acetyltransferase activity"/>
    <property type="evidence" value="ECO:0007669"/>
    <property type="project" value="UniProtKB-UniRule"/>
</dbReference>
<protein>
    <recommendedName>
        <fullName evidence="4">Homoserine O-succinyltransferase</fullName>
        <shortName evidence="4">HST</shortName>
        <ecNumber evidence="4">2.3.1.46</ecNumber>
    </recommendedName>
    <alternativeName>
        <fullName evidence="4">Homoserine transsuccinylase</fullName>
        <shortName evidence="4">HTS</shortName>
    </alternativeName>
</protein>
<comment type="pathway">
    <text evidence="4">Amino-acid biosynthesis; L-methionine biosynthesis via de novo pathway; O-succinyl-L-homoserine from L-homoserine: step 1/1.</text>
</comment>
<evidence type="ECO:0000313" key="7">
    <source>
        <dbReference type="EMBL" id="RUO28363.1"/>
    </source>
</evidence>
<keyword evidence="4" id="KW-0963">Cytoplasm</keyword>
<dbReference type="GO" id="GO:0008899">
    <property type="term" value="F:homoserine O-succinyltransferase activity"/>
    <property type="evidence" value="ECO:0007669"/>
    <property type="project" value="UniProtKB-EC"/>
</dbReference>
<reference evidence="6 8" key="2">
    <citation type="submission" date="2018-06" db="EMBL/GenBank/DDBJ databases">
        <title>Genomic Encyclopedia of Type Strains, Phase III (KMG-III): the genomes of soil and plant-associated and newly described type strains.</title>
        <authorList>
            <person name="Whitman W."/>
        </authorList>
    </citation>
    <scope>NUCLEOTIDE SEQUENCE [LARGE SCALE GENOMIC DNA]</scope>
    <source>
        <strain evidence="6 8">CGMCC 1.15366</strain>
    </source>
</reference>